<evidence type="ECO:0000313" key="2">
    <source>
        <dbReference type="EMBL" id="CAJ0940935.1"/>
    </source>
</evidence>
<dbReference type="PANTHER" id="PTHR21521:SF0">
    <property type="entry name" value="AMUN, ISOFORM A"/>
    <property type="match status" value="1"/>
</dbReference>
<name>A0ABN9LGN6_9NEOB</name>
<evidence type="ECO:0000313" key="3">
    <source>
        <dbReference type="Proteomes" id="UP001176940"/>
    </source>
</evidence>
<comment type="caution">
    <text evidence="2">The sequence shown here is derived from an EMBL/GenBank/DDBJ whole genome shotgun (WGS) entry which is preliminary data.</text>
</comment>
<proteinExistence type="predicted"/>
<reference evidence="2" key="1">
    <citation type="submission" date="2023-07" db="EMBL/GenBank/DDBJ databases">
        <authorList>
            <person name="Stuckert A."/>
        </authorList>
    </citation>
    <scope>NUCLEOTIDE SEQUENCE</scope>
</reference>
<feature type="region of interest" description="Disordered" evidence="1">
    <location>
        <begin position="105"/>
        <end position="128"/>
    </location>
</feature>
<organism evidence="2 3">
    <name type="scientific">Ranitomeya imitator</name>
    <name type="common">mimic poison frog</name>
    <dbReference type="NCBI Taxonomy" id="111125"/>
    <lineage>
        <taxon>Eukaryota</taxon>
        <taxon>Metazoa</taxon>
        <taxon>Chordata</taxon>
        <taxon>Craniata</taxon>
        <taxon>Vertebrata</taxon>
        <taxon>Euteleostomi</taxon>
        <taxon>Amphibia</taxon>
        <taxon>Batrachia</taxon>
        <taxon>Anura</taxon>
        <taxon>Neobatrachia</taxon>
        <taxon>Hyloidea</taxon>
        <taxon>Dendrobatidae</taxon>
        <taxon>Dendrobatinae</taxon>
        <taxon>Ranitomeya</taxon>
    </lineage>
</organism>
<accession>A0ABN9LGN6</accession>
<gene>
    <name evidence="2" type="ORF">RIMI_LOCUS9078455</name>
</gene>
<protein>
    <submittedName>
        <fullName evidence="2">Uncharacterized protein</fullName>
    </submittedName>
</protein>
<dbReference type="EMBL" id="CAUEEQ010018527">
    <property type="protein sequence ID" value="CAJ0940935.1"/>
    <property type="molecule type" value="Genomic_DNA"/>
</dbReference>
<evidence type="ECO:0000256" key="1">
    <source>
        <dbReference type="SAM" id="MobiDB-lite"/>
    </source>
</evidence>
<keyword evidence="3" id="KW-1185">Reference proteome</keyword>
<dbReference type="PANTHER" id="PTHR21521">
    <property type="entry name" value="AMUN, ISOFORM A"/>
    <property type="match status" value="1"/>
</dbReference>
<dbReference type="Proteomes" id="UP001176940">
    <property type="component" value="Unassembled WGS sequence"/>
</dbReference>
<sequence length="128" mass="14471">MASGSDLYHCSDPKKWQRVSAVYWEVVTAKAAKQKRLLELEKWCREELPAAMAARPHRSLTLEELEKLMEWKLTRGKFRPRLKQLVSCNSAGAVERCSGESLPAAARRVRRHPGAVPAEGRRPGHGVR</sequence>